<organism evidence="8 9">
    <name type="scientific">Thiomicrospira cyclica (strain DSM 14477 / JCM 11371 / ALM1)</name>
    <name type="common">Thioalkalimicrobium cyclicum</name>
    <dbReference type="NCBI Taxonomy" id="717773"/>
    <lineage>
        <taxon>Bacteria</taxon>
        <taxon>Pseudomonadati</taxon>
        <taxon>Pseudomonadota</taxon>
        <taxon>Gammaproteobacteria</taxon>
        <taxon>Thiotrichales</taxon>
        <taxon>Piscirickettsiaceae</taxon>
        <taxon>Thiomicrospira</taxon>
    </lineage>
</organism>
<proteinExistence type="predicted"/>
<dbReference type="AlphaFoldDB" id="F6D9H1"/>
<dbReference type="RefSeq" id="WP_013834712.1">
    <property type="nucleotide sequence ID" value="NC_015581.1"/>
</dbReference>
<dbReference type="InterPro" id="IPR032831">
    <property type="entry name" value="LptM_cons"/>
</dbReference>
<keyword evidence="3" id="KW-0472">Membrane</keyword>
<dbReference type="OrthoDB" id="7066359at2"/>
<feature type="region of interest" description="Disordered" evidence="7">
    <location>
        <begin position="48"/>
        <end position="67"/>
    </location>
</feature>
<evidence type="ECO:0000256" key="7">
    <source>
        <dbReference type="SAM" id="MobiDB-lite"/>
    </source>
</evidence>
<evidence type="ECO:0000256" key="2">
    <source>
        <dbReference type="ARBA" id="ARBA00022729"/>
    </source>
</evidence>
<evidence type="ECO:0000256" key="1">
    <source>
        <dbReference type="ARBA" id="ARBA00004459"/>
    </source>
</evidence>
<evidence type="ECO:0000256" key="4">
    <source>
        <dbReference type="ARBA" id="ARBA00023139"/>
    </source>
</evidence>
<dbReference type="HOGENOM" id="CLU_2811100_0_0_6"/>
<accession>F6D9H1</accession>
<name>F6D9H1_THICA</name>
<evidence type="ECO:0000313" key="8">
    <source>
        <dbReference type="EMBL" id="AEG30928.1"/>
    </source>
</evidence>
<dbReference type="NCBIfam" id="NF047847">
    <property type="entry name" value="SS_mature_LptM"/>
    <property type="match status" value="1"/>
</dbReference>
<dbReference type="Proteomes" id="UP000009232">
    <property type="component" value="Chromosome"/>
</dbReference>
<dbReference type="PROSITE" id="PS51257">
    <property type="entry name" value="PROKAR_LIPOPROTEIN"/>
    <property type="match status" value="1"/>
</dbReference>
<evidence type="ECO:0000256" key="3">
    <source>
        <dbReference type="ARBA" id="ARBA00023136"/>
    </source>
</evidence>
<keyword evidence="2" id="KW-0732">Signal</keyword>
<keyword evidence="5" id="KW-0998">Cell outer membrane</keyword>
<evidence type="ECO:0000313" key="9">
    <source>
        <dbReference type="Proteomes" id="UP000009232"/>
    </source>
</evidence>
<evidence type="ECO:0008006" key="10">
    <source>
        <dbReference type="Google" id="ProtNLM"/>
    </source>
</evidence>
<keyword evidence="6" id="KW-0449">Lipoprotein</keyword>
<dbReference type="STRING" id="717773.Thicy_0152"/>
<evidence type="ECO:0000256" key="6">
    <source>
        <dbReference type="ARBA" id="ARBA00023288"/>
    </source>
</evidence>
<dbReference type="KEGG" id="tcy:Thicy_0152"/>
<sequence length="67" mass="6901">MSLKSLGVTAGLLITAVWLTGCGKKGPLSLPETATLASTLKPTLVPTPAQQISMAPPASIQPYQPRT</sequence>
<reference evidence="8 9" key="1">
    <citation type="submission" date="2011-05" db="EMBL/GenBank/DDBJ databases">
        <title>Complete sequence of Thioalkalimicrobium cyclicum ALM1.</title>
        <authorList>
            <consortium name="US DOE Joint Genome Institute"/>
            <person name="Lucas S."/>
            <person name="Han J."/>
            <person name="Lapidus A."/>
            <person name="Cheng J.-F."/>
            <person name="Goodwin L."/>
            <person name="Pitluck S."/>
            <person name="Peters L."/>
            <person name="Mikhailova N."/>
            <person name="Davenport K."/>
            <person name="Han C."/>
            <person name="Tapia R."/>
            <person name="Land M."/>
            <person name="Hauser L."/>
            <person name="Kyrpides N."/>
            <person name="Ivanova N."/>
            <person name="Pagani I."/>
            <person name="Kappler U."/>
            <person name="Woyke T."/>
        </authorList>
    </citation>
    <scope>NUCLEOTIDE SEQUENCE [LARGE SCALE GENOMIC DNA]</scope>
    <source>
        <strain evidence="9">DSM 14477 / JCM 11371 / ALM1</strain>
    </source>
</reference>
<gene>
    <name evidence="8" type="ordered locus">Thicy_0152</name>
</gene>
<dbReference type="EMBL" id="CP002776">
    <property type="protein sequence ID" value="AEG30928.1"/>
    <property type="molecule type" value="Genomic_DNA"/>
</dbReference>
<comment type="subcellular location">
    <subcellularLocation>
        <location evidence="1">Cell outer membrane</location>
        <topology evidence="1">Lipid-anchor</topology>
    </subcellularLocation>
</comment>
<evidence type="ECO:0000256" key="5">
    <source>
        <dbReference type="ARBA" id="ARBA00023237"/>
    </source>
</evidence>
<protein>
    <recommendedName>
        <fullName evidence="10">Lipoprotein</fullName>
    </recommendedName>
</protein>
<keyword evidence="9" id="KW-1185">Reference proteome</keyword>
<keyword evidence="4" id="KW-0564">Palmitate</keyword>